<accession>A0A220UHY8</accession>
<sequence>MDTTRTASLAADLPTRLEQAIDDLQTARYFLRLQDRASARDALILCRGELPRGSRARDLAQRILNELRLGIRPTYLSTALLREYIEDLYDEAIADQD</sequence>
<proteinExistence type="predicted"/>
<keyword evidence="1" id="KW-0614">Plasmid</keyword>
<dbReference type="OrthoDB" id="9842635at2"/>
<reference evidence="1 2" key="1">
    <citation type="submission" date="2017-07" db="EMBL/GenBank/DDBJ databases">
        <title>Brachybacterium sp. VR2415.</title>
        <authorList>
            <person name="Tak E.J."/>
            <person name="Bae J.-W."/>
        </authorList>
    </citation>
    <scope>NUCLEOTIDE SEQUENCE [LARGE SCALE GENOMIC DNA]</scope>
    <source>
        <strain evidence="1 2">VR2415</strain>
        <plasmid evidence="2">unnamed1 sequence</plasmid>
    </source>
</reference>
<keyword evidence="2" id="KW-1185">Reference proteome</keyword>
<name>A0A220UHY8_9MICO</name>
<evidence type="ECO:0000313" key="1">
    <source>
        <dbReference type="EMBL" id="ASK67313.1"/>
    </source>
</evidence>
<dbReference type="Proteomes" id="UP000198398">
    <property type="component" value="Plasmid unnamed1"/>
</dbReference>
<organism evidence="1 2">
    <name type="scientific">Brachybacterium avium</name>
    <dbReference type="NCBI Taxonomy" id="2017485"/>
    <lineage>
        <taxon>Bacteria</taxon>
        <taxon>Bacillati</taxon>
        <taxon>Actinomycetota</taxon>
        <taxon>Actinomycetes</taxon>
        <taxon>Micrococcales</taxon>
        <taxon>Dermabacteraceae</taxon>
        <taxon>Brachybacterium</taxon>
    </lineage>
</organism>
<protein>
    <submittedName>
        <fullName evidence="1">Uncharacterized protein</fullName>
    </submittedName>
</protein>
<gene>
    <name evidence="1" type="ORF">CFK39_15835</name>
</gene>
<dbReference type="RefSeq" id="WP_089066544.1">
    <property type="nucleotide sequence ID" value="NZ_CP022317.1"/>
</dbReference>
<dbReference type="KEGG" id="brv:CFK39_15835"/>
<geneLocation type="plasmid" evidence="2">
    <name>unnamed1 sequence</name>
</geneLocation>
<evidence type="ECO:0000313" key="2">
    <source>
        <dbReference type="Proteomes" id="UP000198398"/>
    </source>
</evidence>
<dbReference type="EMBL" id="CP022317">
    <property type="protein sequence ID" value="ASK67313.1"/>
    <property type="molecule type" value="Genomic_DNA"/>
</dbReference>
<dbReference type="AlphaFoldDB" id="A0A220UHY8"/>